<gene>
    <name evidence="1" type="ORF">PDE_05345</name>
</gene>
<dbReference type="AlphaFoldDB" id="S7ZJD6"/>
<keyword evidence="2" id="KW-1185">Reference proteome</keyword>
<dbReference type="EMBL" id="KB644412">
    <property type="protein sequence ID" value="EPS30394.1"/>
    <property type="molecule type" value="Genomic_DNA"/>
</dbReference>
<dbReference type="Proteomes" id="UP000019376">
    <property type="component" value="Unassembled WGS sequence"/>
</dbReference>
<sequence>MYRMGALVYLIANFFTPATSGNYNWALYLPIPRDRAP</sequence>
<reference evidence="1 2" key="1">
    <citation type="journal article" date="2013" name="PLoS ONE">
        <title>Genomic and secretomic analyses reveal unique features of the lignocellulolytic enzyme system of Penicillium decumbens.</title>
        <authorList>
            <person name="Liu G."/>
            <person name="Zhang L."/>
            <person name="Wei X."/>
            <person name="Zou G."/>
            <person name="Qin Y."/>
            <person name="Ma L."/>
            <person name="Li J."/>
            <person name="Zheng H."/>
            <person name="Wang S."/>
            <person name="Wang C."/>
            <person name="Xun L."/>
            <person name="Zhao G.-P."/>
            <person name="Zhou Z."/>
            <person name="Qu Y."/>
        </authorList>
    </citation>
    <scope>NUCLEOTIDE SEQUENCE [LARGE SCALE GENOMIC DNA]</scope>
    <source>
        <strain evidence="2">114-2 / CGMCC 5302</strain>
    </source>
</reference>
<evidence type="ECO:0000313" key="2">
    <source>
        <dbReference type="Proteomes" id="UP000019376"/>
    </source>
</evidence>
<protein>
    <submittedName>
        <fullName evidence="1">Uncharacterized protein</fullName>
    </submittedName>
</protein>
<dbReference type="HOGENOM" id="CLU_3351295_0_0_1"/>
<proteinExistence type="predicted"/>
<accession>S7ZJD6</accession>
<evidence type="ECO:0000313" key="1">
    <source>
        <dbReference type="EMBL" id="EPS30394.1"/>
    </source>
</evidence>
<name>S7ZJD6_PENO1</name>
<organism evidence="1 2">
    <name type="scientific">Penicillium oxalicum (strain 114-2 / CGMCC 5302)</name>
    <name type="common">Penicillium decumbens</name>
    <dbReference type="NCBI Taxonomy" id="933388"/>
    <lineage>
        <taxon>Eukaryota</taxon>
        <taxon>Fungi</taxon>
        <taxon>Dikarya</taxon>
        <taxon>Ascomycota</taxon>
        <taxon>Pezizomycotina</taxon>
        <taxon>Eurotiomycetes</taxon>
        <taxon>Eurotiomycetidae</taxon>
        <taxon>Eurotiales</taxon>
        <taxon>Aspergillaceae</taxon>
        <taxon>Penicillium</taxon>
    </lineage>
</organism>